<gene>
    <name evidence="1" type="ORF">A2690_00950</name>
</gene>
<dbReference type="Proteomes" id="UP000178372">
    <property type="component" value="Unassembled WGS sequence"/>
</dbReference>
<sequence>MSTKEKWQPDMPGYEIHRGWSPWRKIYEPQRSSVIADTGTMVQQWLASDFGLCEVRQSRLDSPVGPAELAFLFNTNGGSGVGSADTRFARYQTNGMTCRYHQWDLYPNYNAVVGVVKPEYRRDKDHTSLPRLVGLNLRNIGYALGDNTVIRLNTGPLLLANRLATGAYVRLVDGITYDGDKASIPVLHIRLSPPMGVGGKLDEYAEVLKSSEHPVAALTSGPKVLLEISRRMHELGRLNATDTIMYFQLDAQDKLAARLGNNLTPEEKEMILNACRQLADVRQLQPMISCA</sequence>
<comment type="caution">
    <text evidence="1">The sequence shown here is derived from an EMBL/GenBank/DDBJ whole genome shotgun (WGS) entry which is preliminary data.</text>
</comment>
<dbReference type="EMBL" id="MFZF01000022">
    <property type="protein sequence ID" value="OGK16006.1"/>
    <property type="molecule type" value="Genomic_DNA"/>
</dbReference>
<accession>A0A1F7GAW4</accession>
<name>A0A1F7GAW4_9BACT</name>
<organism evidence="1 2">
    <name type="scientific">Candidatus Roizmanbacteria bacterium RIFCSPHIGHO2_01_FULL_39_12b</name>
    <dbReference type="NCBI Taxonomy" id="1802030"/>
    <lineage>
        <taxon>Bacteria</taxon>
        <taxon>Candidatus Roizmaniibacteriota</taxon>
    </lineage>
</organism>
<reference evidence="1 2" key="1">
    <citation type="journal article" date="2016" name="Nat. Commun.">
        <title>Thousands of microbial genomes shed light on interconnected biogeochemical processes in an aquifer system.</title>
        <authorList>
            <person name="Anantharaman K."/>
            <person name="Brown C.T."/>
            <person name="Hug L.A."/>
            <person name="Sharon I."/>
            <person name="Castelle C.J."/>
            <person name="Probst A.J."/>
            <person name="Thomas B.C."/>
            <person name="Singh A."/>
            <person name="Wilkins M.J."/>
            <person name="Karaoz U."/>
            <person name="Brodie E.L."/>
            <person name="Williams K.H."/>
            <person name="Hubbard S.S."/>
            <person name="Banfield J.F."/>
        </authorList>
    </citation>
    <scope>NUCLEOTIDE SEQUENCE [LARGE SCALE GENOMIC DNA]</scope>
</reference>
<dbReference type="AlphaFoldDB" id="A0A1F7GAW4"/>
<protein>
    <submittedName>
        <fullName evidence="1">Uncharacterized protein</fullName>
    </submittedName>
</protein>
<evidence type="ECO:0000313" key="1">
    <source>
        <dbReference type="EMBL" id="OGK16006.1"/>
    </source>
</evidence>
<evidence type="ECO:0000313" key="2">
    <source>
        <dbReference type="Proteomes" id="UP000178372"/>
    </source>
</evidence>
<proteinExistence type="predicted"/>